<comment type="caution">
    <text evidence="5">The sequence shown here is derived from an EMBL/GenBank/DDBJ whole genome shotgun (WGS) entry which is preliminary data.</text>
</comment>
<sequence length="126" mass="14339">MTTRIMTEQQAQNVNALVLAYVGDAVQSLYVRSKLAFEHDCKAHDMHKMASDEVNAHAQALQAKEIFPLLTQEEKDVYMRARNAKTRHRAKNRTLSDYKKATAVEAVLGYLYLTGKTDRLKTLLEV</sequence>
<dbReference type="InterPro" id="IPR008226">
    <property type="entry name" value="Mini3_fam"/>
</dbReference>
<protein>
    <submittedName>
        <fullName evidence="5">Ribonuclease III</fullName>
    </submittedName>
</protein>
<evidence type="ECO:0000313" key="5">
    <source>
        <dbReference type="EMBL" id="HIU90662.1"/>
    </source>
</evidence>
<dbReference type="Gene3D" id="1.10.1520.10">
    <property type="entry name" value="Ribonuclease III domain"/>
    <property type="match status" value="1"/>
</dbReference>
<dbReference type="InterPro" id="IPR036389">
    <property type="entry name" value="RNase_III_sf"/>
</dbReference>
<dbReference type="PANTHER" id="PTHR34276:SF1">
    <property type="entry name" value="MINI-RIBONUCLEASE 3"/>
    <property type="match status" value="1"/>
</dbReference>
<dbReference type="CDD" id="cd00593">
    <property type="entry name" value="RIBOc"/>
    <property type="match status" value="1"/>
</dbReference>
<evidence type="ECO:0000256" key="1">
    <source>
        <dbReference type="ARBA" id="ARBA00022722"/>
    </source>
</evidence>
<reference evidence="5" key="1">
    <citation type="submission" date="2020-10" db="EMBL/GenBank/DDBJ databases">
        <authorList>
            <person name="Gilroy R."/>
        </authorList>
    </citation>
    <scope>NUCLEOTIDE SEQUENCE</scope>
    <source>
        <strain evidence="5">ChiHjej12B11-7776</strain>
    </source>
</reference>
<keyword evidence="2" id="KW-0255">Endonuclease</keyword>
<dbReference type="PIRSF" id="PIRSF005520">
    <property type="entry name" value="UCP005520"/>
    <property type="match status" value="1"/>
</dbReference>
<evidence type="ECO:0000313" key="6">
    <source>
        <dbReference type="Proteomes" id="UP000886852"/>
    </source>
</evidence>
<dbReference type="Pfam" id="PF00636">
    <property type="entry name" value="Ribonuclease_3"/>
    <property type="match status" value="1"/>
</dbReference>
<gene>
    <name evidence="5" type="ORF">IAC72_01420</name>
</gene>
<evidence type="ECO:0000259" key="4">
    <source>
        <dbReference type="Pfam" id="PF00636"/>
    </source>
</evidence>
<keyword evidence="3" id="KW-0378">Hydrolase</keyword>
<accession>A0A9D1MW80</accession>
<dbReference type="SUPFAM" id="SSF69065">
    <property type="entry name" value="RNase III domain-like"/>
    <property type="match status" value="1"/>
</dbReference>
<dbReference type="GO" id="GO:0006396">
    <property type="term" value="P:RNA processing"/>
    <property type="evidence" value="ECO:0007669"/>
    <property type="project" value="InterPro"/>
</dbReference>
<organism evidence="5 6">
    <name type="scientific">Candidatus Fimimonas merdipullorum</name>
    <dbReference type="NCBI Taxonomy" id="2840822"/>
    <lineage>
        <taxon>Bacteria</taxon>
        <taxon>Pseudomonadati</taxon>
        <taxon>Myxococcota</taxon>
        <taxon>Myxococcia</taxon>
        <taxon>Myxococcales</taxon>
        <taxon>Cystobacterineae</taxon>
        <taxon>Myxococcaceae</taxon>
        <taxon>Myxococcaceae incertae sedis</taxon>
        <taxon>Candidatus Fimimonas</taxon>
    </lineage>
</organism>
<feature type="domain" description="RNase III" evidence="4">
    <location>
        <begin position="18"/>
        <end position="115"/>
    </location>
</feature>
<dbReference type="HAMAP" id="MF_01468">
    <property type="entry name" value="RNase_Mini_III"/>
    <property type="match status" value="1"/>
</dbReference>
<dbReference type="AlphaFoldDB" id="A0A9D1MW80"/>
<reference evidence="5" key="2">
    <citation type="journal article" date="2021" name="PeerJ">
        <title>Extensive microbial diversity within the chicken gut microbiome revealed by metagenomics and culture.</title>
        <authorList>
            <person name="Gilroy R."/>
            <person name="Ravi A."/>
            <person name="Getino M."/>
            <person name="Pursley I."/>
            <person name="Horton D.L."/>
            <person name="Alikhan N.F."/>
            <person name="Baker D."/>
            <person name="Gharbi K."/>
            <person name="Hall N."/>
            <person name="Watson M."/>
            <person name="Adriaenssens E.M."/>
            <person name="Foster-Nyarko E."/>
            <person name="Jarju S."/>
            <person name="Secka A."/>
            <person name="Antonio M."/>
            <person name="Oren A."/>
            <person name="Chaudhuri R.R."/>
            <person name="La Ragione R."/>
            <person name="Hildebrand F."/>
            <person name="Pallen M.J."/>
        </authorList>
    </citation>
    <scope>NUCLEOTIDE SEQUENCE</scope>
    <source>
        <strain evidence="5">ChiHjej12B11-7776</strain>
    </source>
</reference>
<proteinExistence type="inferred from homology"/>
<dbReference type="InterPro" id="IPR000999">
    <property type="entry name" value="RNase_III_dom"/>
</dbReference>
<dbReference type="PANTHER" id="PTHR34276">
    <property type="entry name" value="MINI-RIBONUCLEASE 3"/>
    <property type="match status" value="1"/>
</dbReference>
<evidence type="ECO:0000256" key="2">
    <source>
        <dbReference type="ARBA" id="ARBA00022759"/>
    </source>
</evidence>
<evidence type="ECO:0000256" key="3">
    <source>
        <dbReference type="ARBA" id="ARBA00022801"/>
    </source>
</evidence>
<keyword evidence="1" id="KW-0540">Nuclease</keyword>
<dbReference type="Proteomes" id="UP000886852">
    <property type="component" value="Unassembled WGS sequence"/>
</dbReference>
<name>A0A9D1MW80_9BACT</name>
<dbReference type="EMBL" id="DVOC01000025">
    <property type="protein sequence ID" value="HIU90662.1"/>
    <property type="molecule type" value="Genomic_DNA"/>
</dbReference>
<dbReference type="GO" id="GO:0004525">
    <property type="term" value="F:ribonuclease III activity"/>
    <property type="evidence" value="ECO:0007669"/>
    <property type="project" value="InterPro"/>
</dbReference>